<organism evidence="1 2">
    <name type="scientific">Rapidithrix thailandica</name>
    <dbReference type="NCBI Taxonomy" id="413964"/>
    <lineage>
        <taxon>Bacteria</taxon>
        <taxon>Pseudomonadati</taxon>
        <taxon>Bacteroidota</taxon>
        <taxon>Cytophagia</taxon>
        <taxon>Cytophagales</taxon>
        <taxon>Flammeovirgaceae</taxon>
        <taxon>Rapidithrix</taxon>
    </lineage>
</organism>
<reference evidence="1 2" key="1">
    <citation type="submission" date="2024-04" db="EMBL/GenBank/DDBJ databases">
        <title>Novel genus in family Flammeovirgaceae.</title>
        <authorList>
            <person name="Nguyen T.H."/>
            <person name="Vuong T.Q."/>
            <person name="Le H."/>
            <person name="Kim S.-G."/>
        </authorList>
    </citation>
    <scope>NUCLEOTIDE SEQUENCE [LARGE SCALE GENOMIC DNA]</scope>
    <source>
        <strain evidence="1 2">JCM 23209</strain>
    </source>
</reference>
<sequence length="265" mass="30081">MGRWLSTDPYGQYWSPYVGMGNNPMNRVDLDGGTDDPIRLKEVTILGKRSWFASFWGGIKNFFKNIDWAASDNYMASLPNYGGITYFGKYGSGTYWERTNNQFYQSIPFSTEAGITVDLRFTPTKAGNDKLIGGAYVYGYNSTKGELVLDPKEGYVAIPATEKLEVRLMPQTMGVRALYTHLPSIGKKTSLLSLRHQYDVSVAFKTGTIKVGQLLNLGTRKIHIMNKYTFSVHVFATQYFVSTPEMRQAFYKDLTTTYLPSRYRK</sequence>
<dbReference type="EMBL" id="JBDKWZ010000030">
    <property type="protein sequence ID" value="MEN7551898.1"/>
    <property type="molecule type" value="Genomic_DNA"/>
</dbReference>
<dbReference type="Proteomes" id="UP001403385">
    <property type="component" value="Unassembled WGS sequence"/>
</dbReference>
<gene>
    <name evidence="1" type="ORF">AAG747_28535</name>
</gene>
<evidence type="ECO:0000313" key="2">
    <source>
        <dbReference type="Proteomes" id="UP001403385"/>
    </source>
</evidence>
<dbReference type="RefSeq" id="WP_346824709.1">
    <property type="nucleotide sequence ID" value="NZ_JBDKWZ010000030.1"/>
</dbReference>
<dbReference type="Gene3D" id="2.180.10.10">
    <property type="entry name" value="RHS repeat-associated core"/>
    <property type="match status" value="1"/>
</dbReference>
<comment type="caution">
    <text evidence="1">The sequence shown here is derived from an EMBL/GenBank/DDBJ whole genome shotgun (WGS) entry which is preliminary data.</text>
</comment>
<proteinExistence type="predicted"/>
<keyword evidence="2" id="KW-1185">Reference proteome</keyword>
<dbReference type="AlphaFoldDB" id="A0AAW9SL78"/>
<protein>
    <recommendedName>
        <fullName evidence="3">RHS repeat-associated core domain-containing protein</fullName>
    </recommendedName>
</protein>
<name>A0AAW9SL78_9BACT</name>
<evidence type="ECO:0000313" key="1">
    <source>
        <dbReference type="EMBL" id="MEN7551898.1"/>
    </source>
</evidence>
<evidence type="ECO:0008006" key="3">
    <source>
        <dbReference type="Google" id="ProtNLM"/>
    </source>
</evidence>
<accession>A0AAW9SL78</accession>